<evidence type="ECO:0000313" key="3">
    <source>
        <dbReference type="EMBL" id="GFG75896.1"/>
    </source>
</evidence>
<dbReference type="AlphaFoldDB" id="A0A7I9Y1F9"/>
<proteinExistence type="predicted"/>
<organism evidence="3 4">
    <name type="scientific">Mycobacterium botniense</name>
    <dbReference type="NCBI Taxonomy" id="84962"/>
    <lineage>
        <taxon>Bacteria</taxon>
        <taxon>Bacillati</taxon>
        <taxon>Actinomycetota</taxon>
        <taxon>Actinomycetes</taxon>
        <taxon>Mycobacteriales</taxon>
        <taxon>Mycobacteriaceae</taxon>
        <taxon>Mycobacterium</taxon>
    </lineage>
</organism>
<keyword evidence="4" id="KW-1185">Reference proteome</keyword>
<sequence length="398" mass="42645">MPELNPEQEAAEVEEPTWLADGPTQAGPTEAAELPPVGFAWSAEPEMEPERSGWSAVALKLLAPALAVMLGAAGATVALLFTGHHGNLPAGPFNTPGPSAAAPPAASPPTSESPPVVAVPPLDGTYRLDFDGSKLTYNGEPDPIPNDSIWMAFRSACTAAGCVATGTKLDPKNLQAASSSDYYLLLHWIDGRWEGEHTGPSECSTGIDMSALKQQTEFDTISLVPQSDGTYLGTYSWTIQDNECGQQGSVRNEPFVAWRTGPAPPGVVADPPTQPSLPQTPTYIQRIQPTTEAAPSITFDRMRDFVTELYALLPAQPMAAWAQFDTHFQTKSGLSAYLEFWATIQSVTVLSVSPRDGTSVVVRLKYVRKDGKSDTEDRWLSVVSVNGQMLVDDSERIG</sequence>
<protein>
    <submittedName>
        <fullName evidence="3">Uncharacterized protein</fullName>
    </submittedName>
</protein>
<dbReference type="Proteomes" id="UP000465361">
    <property type="component" value="Unassembled WGS sequence"/>
</dbReference>
<reference evidence="3 4" key="1">
    <citation type="journal article" date="2019" name="Emerg. Microbes Infect.">
        <title>Comprehensive subspecies identification of 175 nontuberculous mycobacteria species based on 7547 genomic profiles.</title>
        <authorList>
            <person name="Matsumoto Y."/>
            <person name="Kinjo T."/>
            <person name="Motooka D."/>
            <person name="Nabeya D."/>
            <person name="Jung N."/>
            <person name="Uechi K."/>
            <person name="Horii T."/>
            <person name="Iida T."/>
            <person name="Fujita J."/>
            <person name="Nakamura S."/>
        </authorList>
    </citation>
    <scope>NUCLEOTIDE SEQUENCE [LARGE SCALE GENOMIC DNA]</scope>
    <source>
        <strain evidence="3 4">JCM 17322</strain>
    </source>
</reference>
<feature type="region of interest" description="Disordered" evidence="1">
    <location>
        <begin position="1"/>
        <end position="34"/>
    </location>
</feature>
<evidence type="ECO:0000256" key="1">
    <source>
        <dbReference type="SAM" id="MobiDB-lite"/>
    </source>
</evidence>
<feature type="compositionally biased region" description="Low complexity" evidence="1">
    <location>
        <begin position="96"/>
        <end position="118"/>
    </location>
</feature>
<feature type="transmembrane region" description="Helical" evidence="2">
    <location>
        <begin position="61"/>
        <end position="81"/>
    </location>
</feature>
<evidence type="ECO:0000256" key="2">
    <source>
        <dbReference type="SAM" id="Phobius"/>
    </source>
</evidence>
<keyword evidence="2" id="KW-0812">Transmembrane</keyword>
<accession>A0A7I9Y1F9</accession>
<dbReference type="RefSeq" id="WP_163758885.1">
    <property type="nucleotide sequence ID" value="NZ_BLKW01000004.1"/>
</dbReference>
<keyword evidence="2" id="KW-1133">Transmembrane helix</keyword>
<keyword evidence="2" id="KW-0472">Membrane</keyword>
<name>A0A7I9Y1F9_9MYCO</name>
<gene>
    <name evidence="3" type="ORF">MBOT_32610</name>
</gene>
<evidence type="ECO:0000313" key="4">
    <source>
        <dbReference type="Proteomes" id="UP000465361"/>
    </source>
</evidence>
<feature type="region of interest" description="Disordered" evidence="1">
    <location>
        <begin position="91"/>
        <end position="118"/>
    </location>
</feature>
<dbReference type="EMBL" id="BLKW01000004">
    <property type="protein sequence ID" value="GFG75896.1"/>
    <property type="molecule type" value="Genomic_DNA"/>
</dbReference>
<comment type="caution">
    <text evidence="3">The sequence shown here is derived from an EMBL/GenBank/DDBJ whole genome shotgun (WGS) entry which is preliminary data.</text>
</comment>